<dbReference type="PROSITE" id="PS50056">
    <property type="entry name" value="TYR_PHOSPHATASE_2"/>
    <property type="match status" value="1"/>
</dbReference>
<protein>
    <submittedName>
        <fullName evidence="5">Dual specificity protein phosphatase family protein</fullName>
    </submittedName>
</protein>
<evidence type="ECO:0000259" key="4">
    <source>
        <dbReference type="PROSITE" id="PS50056"/>
    </source>
</evidence>
<feature type="domain" description="Tyrosine specific protein phosphatases" evidence="4">
    <location>
        <begin position="68"/>
        <end position="120"/>
    </location>
</feature>
<dbReference type="InterPro" id="IPR000387">
    <property type="entry name" value="Tyr_Pase_dom"/>
</dbReference>
<dbReference type="PROSITE" id="PS00383">
    <property type="entry name" value="TYR_PHOSPHATASE_1"/>
    <property type="match status" value="1"/>
</dbReference>
<accession>A0ABX6N979</accession>
<evidence type="ECO:0000313" key="5">
    <source>
        <dbReference type="EMBL" id="QJR30152.1"/>
    </source>
</evidence>
<organism evidence="5 6">
    <name type="scientific">Limnobacter profundi</name>
    <dbReference type="NCBI Taxonomy" id="2732163"/>
    <lineage>
        <taxon>Bacteria</taxon>
        <taxon>Pseudomonadati</taxon>
        <taxon>Pseudomonadota</taxon>
        <taxon>Betaproteobacteria</taxon>
        <taxon>Burkholderiales</taxon>
        <taxon>Burkholderiaceae</taxon>
        <taxon>Limnobacter</taxon>
    </lineage>
</organism>
<dbReference type="PROSITE" id="PS50054">
    <property type="entry name" value="TYR_PHOSPHATASE_DUAL"/>
    <property type="match status" value="1"/>
</dbReference>
<dbReference type="CDD" id="cd14498">
    <property type="entry name" value="DSP"/>
    <property type="match status" value="1"/>
</dbReference>
<dbReference type="PANTHER" id="PTHR46377">
    <property type="entry name" value="DUAL SPECIFICITY PROTEIN PHOSPHATASE 19"/>
    <property type="match status" value="1"/>
</dbReference>
<dbReference type="InterPro" id="IPR000340">
    <property type="entry name" value="Dual-sp_phosphatase_cat-dom"/>
</dbReference>
<dbReference type="Gene3D" id="3.90.190.10">
    <property type="entry name" value="Protein tyrosine phosphatase superfamily"/>
    <property type="match status" value="1"/>
</dbReference>
<dbReference type="EMBL" id="CP053084">
    <property type="protein sequence ID" value="QJR30152.1"/>
    <property type="molecule type" value="Genomic_DNA"/>
</dbReference>
<dbReference type="PANTHER" id="PTHR46377:SF1">
    <property type="entry name" value="DUAL SPECIFICITY PROTEIN PHOSPHATASE 19"/>
    <property type="match status" value="1"/>
</dbReference>
<dbReference type="InterPro" id="IPR003595">
    <property type="entry name" value="Tyr_Pase_cat"/>
</dbReference>
<evidence type="ECO:0000256" key="1">
    <source>
        <dbReference type="ARBA" id="ARBA00022801"/>
    </source>
</evidence>
<proteinExistence type="predicted"/>
<dbReference type="Pfam" id="PF00782">
    <property type="entry name" value="DSPc"/>
    <property type="match status" value="1"/>
</dbReference>
<keyword evidence="1" id="KW-0378">Hydrolase</keyword>
<dbReference type="RefSeq" id="WP_171100014.1">
    <property type="nucleotide sequence ID" value="NZ_CP053084.1"/>
</dbReference>
<evidence type="ECO:0000259" key="3">
    <source>
        <dbReference type="PROSITE" id="PS50054"/>
    </source>
</evidence>
<dbReference type="InterPro" id="IPR016130">
    <property type="entry name" value="Tyr_Pase_AS"/>
</dbReference>
<dbReference type="Proteomes" id="UP000501130">
    <property type="component" value="Chromosome"/>
</dbReference>
<evidence type="ECO:0000313" key="6">
    <source>
        <dbReference type="Proteomes" id="UP000501130"/>
    </source>
</evidence>
<gene>
    <name evidence="5" type="ORF">HKT17_10750</name>
</gene>
<keyword evidence="2" id="KW-0904">Protein phosphatase</keyword>
<evidence type="ECO:0000256" key="2">
    <source>
        <dbReference type="ARBA" id="ARBA00022912"/>
    </source>
</evidence>
<name>A0ABX6N979_9BURK</name>
<dbReference type="InterPro" id="IPR020422">
    <property type="entry name" value="TYR_PHOSPHATASE_DUAL_dom"/>
</dbReference>
<dbReference type="SMART" id="SM00404">
    <property type="entry name" value="PTPc_motif"/>
    <property type="match status" value="1"/>
</dbReference>
<dbReference type="SUPFAM" id="SSF52799">
    <property type="entry name" value="(Phosphotyrosine protein) phosphatases II"/>
    <property type="match status" value="1"/>
</dbReference>
<sequence length="143" mass="16011">MIHEVRPNLWIGSLQGASEALQKPHSSFTHAVSCIEICPRLRQGIVQLHIPVSDNPDESLLAHFQTVCEFINQAHQNQGKVIVHCEQGISRSAALIAAHLIQHEDMNVKQALLAVYSAKPAAKVNPWFVRDLVDWHQHHVLNS</sequence>
<feature type="domain" description="Tyrosine-protein phosphatase" evidence="3">
    <location>
        <begin position="1"/>
        <end position="141"/>
    </location>
</feature>
<dbReference type="SMART" id="SM00195">
    <property type="entry name" value="DSPc"/>
    <property type="match status" value="1"/>
</dbReference>
<dbReference type="InterPro" id="IPR029021">
    <property type="entry name" value="Prot-tyrosine_phosphatase-like"/>
</dbReference>
<keyword evidence="6" id="KW-1185">Reference proteome</keyword>
<reference evidence="5 6" key="1">
    <citation type="submission" date="2020-05" db="EMBL/GenBank/DDBJ databases">
        <title>Compete genome of Limnobacter sp. SAORIC-580.</title>
        <authorList>
            <person name="Song J."/>
            <person name="Cho J.-C."/>
        </authorList>
    </citation>
    <scope>NUCLEOTIDE SEQUENCE [LARGE SCALE GENOMIC DNA]</scope>
    <source>
        <strain evidence="5 6">SAORIC-580</strain>
    </source>
</reference>